<dbReference type="PROSITE" id="PS51257">
    <property type="entry name" value="PROKAR_LIPOPROTEIN"/>
    <property type="match status" value="1"/>
</dbReference>
<feature type="chain" id="PRO_5038826972" evidence="2">
    <location>
        <begin position="19"/>
        <end position="187"/>
    </location>
</feature>
<evidence type="ECO:0000256" key="1">
    <source>
        <dbReference type="ARBA" id="ARBA00010457"/>
    </source>
</evidence>
<dbReference type="STRING" id="1196324.A374_02729"/>
<organism evidence="4 5">
    <name type="scientific">Fictibacillus macauensis ZFHKF-1</name>
    <dbReference type="NCBI Taxonomy" id="1196324"/>
    <lineage>
        <taxon>Bacteria</taxon>
        <taxon>Bacillati</taxon>
        <taxon>Bacillota</taxon>
        <taxon>Bacilli</taxon>
        <taxon>Bacillales</taxon>
        <taxon>Fictibacillaceae</taxon>
        <taxon>Fictibacillus</taxon>
    </lineage>
</organism>
<comment type="caution">
    <text evidence="4">The sequence shown here is derived from an EMBL/GenBank/DDBJ whole genome shotgun (WGS) entry which is preliminary data.</text>
</comment>
<accession>I8UJY1</accession>
<gene>
    <name evidence="4" type="ORF">A374_02729</name>
</gene>
<dbReference type="SUPFAM" id="SSF49329">
    <property type="entry name" value="Cu,Zn superoxide dismutase-like"/>
    <property type="match status" value="1"/>
</dbReference>
<protein>
    <submittedName>
        <fullName evidence="4">Superoxide dismutase copper/zinc binding protein</fullName>
    </submittedName>
</protein>
<dbReference type="InterPro" id="IPR024134">
    <property type="entry name" value="SOD_Cu/Zn_/chaperone"/>
</dbReference>
<proteinExistence type="inferred from homology"/>
<evidence type="ECO:0000256" key="2">
    <source>
        <dbReference type="SAM" id="SignalP"/>
    </source>
</evidence>
<dbReference type="GO" id="GO:0005507">
    <property type="term" value="F:copper ion binding"/>
    <property type="evidence" value="ECO:0007669"/>
    <property type="project" value="InterPro"/>
</dbReference>
<dbReference type="PANTHER" id="PTHR10003">
    <property type="entry name" value="SUPEROXIDE DISMUTASE CU-ZN -RELATED"/>
    <property type="match status" value="1"/>
</dbReference>
<reference evidence="4 5" key="1">
    <citation type="journal article" date="2012" name="J. Bacteriol.">
        <title>Genome of Bacillus macauensis ZFHKF-1, a Long-Chain-Forming Bacterium.</title>
        <authorList>
            <person name="Cai L."/>
            <person name="Zhang T."/>
        </authorList>
    </citation>
    <scope>NUCLEOTIDE SEQUENCE [LARGE SCALE GENOMIC DNA]</scope>
    <source>
        <strain evidence="4 5">ZFHKF-1</strain>
    </source>
</reference>
<dbReference type="EMBL" id="AKKV01000019">
    <property type="protein sequence ID" value="EIT87133.1"/>
    <property type="molecule type" value="Genomic_DNA"/>
</dbReference>
<dbReference type="PATRIC" id="fig|1196324.3.peg.552"/>
<dbReference type="GO" id="GO:0006801">
    <property type="term" value="P:superoxide metabolic process"/>
    <property type="evidence" value="ECO:0007669"/>
    <property type="project" value="InterPro"/>
</dbReference>
<dbReference type="InterPro" id="IPR001424">
    <property type="entry name" value="SOD_Cu_Zn_dom"/>
</dbReference>
<dbReference type="CDD" id="cd00305">
    <property type="entry name" value="Cu-Zn_Superoxide_Dismutase"/>
    <property type="match status" value="1"/>
</dbReference>
<dbReference type="OrthoDB" id="9792957at2"/>
<dbReference type="Pfam" id="PF00080">
    <property type="entry name" value="Sod_Cu"/>
    <property type="match status" value="1"/>
</dbReference>
<evidence type="ECO:0000313" key="5">
    <source>
        <dbReference type="Proteomes" id="UP000004080"/>
    </source>
</evidence>
<feature type="domain" description="Superoxide dismutase copper/zinc binding" evidence="3">
    <location>
        <begin position="53"/>
        <end position="184"/>
    </location>
</feature>
<evidence type="ECO:0000313" key="4">
    <source>
        <dbReference type="EMBL" id="EIT87133.1"/>
    </source>
</evidence>
<name>I8UJY1_9BACL</name>
<sequence>MKKMNMALLCASVSVALAGCGSQEDHKSKDATSMKDIKPMTVDIVDAKGKKAGSAHLKQVAEGVQVKLHAKGLIPGQHGVHFHEMGVCEAPKFESAGKHFNTTHKQHGFDNPKGPHVGDLQNISANENGDAKGDFIATMVTLAPGKSNSLVKKGGTSLVIHANADDYKTDPSGNSGDRMMCGVIKEK</sequence>
<comment type="similarity">
    <text evidence="1">Belongs to the Cu-Zn superoxide dismutase family.</text>
</comment>
<feature type="signal peptide" evidence="2">
    <location>
        <begin position="1"/>
        <end position="18"/>
    </location>
</feature>
<dbReference type="Gene3D" id="2.60.40.200">
    <property type="entry name" value="Superoxide dismutase, copper/zinc binding domain"/>
    <property type="match status" value="1"/>
</dbReference>
<dbReference type="AlphaFoldDB" id="I8UJY1"/>
<dbReference type="Proteomes" id="UP000004080">
    <property type="component" value="Unassembled WGS sequence"/>
</dbReference>
<evidence type="ECO:0000259" key="3">
    <source>
        <dbReference type="Pfam" id="PF00080"/>
    </source>
</evidence>
<keyword evidence="5" id="KW-1185">Reference proteome</keyword>
<dbReference type="eggNOG" id="COG2032">
    <property type="taxonomic scope" value="Bacteria"/>
</dbReference>
<dbReference type="InterPro" id="IPR036423">
    <property type="entry name" value="SOD-like_Cu/Zn_dom_sf"/>
</dbReference>
<dbReference type="RefSeq" id="WP_007200645.1">
    <property type="nucleotide sequence ID" value="NZ_AKKV01000019.1"/>
</dbReference>
<keyword evidence="2" id="KW-0732">Signal</keyword>